<evidence type="ECO:0000259" key="1">
    <source>
        <dbReference type="Pfam" id="PF24749"/>
    </source>
</evidence>
<keyword evidence="3" id="KW-1185">Reference proteome</keyword>
<accession>A0A364NUQ8</accession>
<dbReference type="InterPro" id="IPR056112">
    <property type="entry name" value="DUF7695"/>
</dbReference>
<evidence type="ECO:0000313" key="3">
    <source>
        <dbReference type="Proteomes" id="UP000251075"/>
    </source>
</evidence>
<comment type="caution">
    <text evidence="2">The sequence shown here is derived from an EMBL/GenBank/DDBJ whole genome shotgun (WGS) entry which is preliminary data.</text>
</comment>
<gene>
    <name evidence="2" type="ORF">CU669_16790</name>
</gene>
<feature type="domain" description="DUF7695" evidence="1">
    <location>
        <begin position="4"/>
        <end position="55"/>
    </location>
</feature>
<organism evidence="2 3">
    <name type="scientific">Paramagnetospirillum kuznetsovii</name>
    <dbReference type="NCBI Taxonomy" id="2053833"/>
    <lineage>
        <taxon>Bacteria</taxon>
        <taxon>Pseudomonadati</taxon>
        <taxon>Pseudomonadota</taxon>
        <taxon>Alphaproteobacteria</taxon>
        <taxon>Rhodospirillales</taxon>
        <taxon>Magnetospirillaceae</taxon>
        <taxon>Paramagnetospirillum</taxon>
    </lineage>
</organism>
<name>A0A364NUQ8_9PROT</name>
<proteinExistence type="predicted"/>
<dbReference type="Proteomes" id="UP000251075">
    <property type="component" value="Unassembled WGS sequence"/>
</dbReference>
<sequence>MRHITRNAIRCHSCGGIAESRSRHHMAHCTCGLVAADGGMEYLRRVCDAEFQELSTFVYDTSAFQALVWLGDEPRQCLLIEVDRDSYETLTAEALHRQDGVTGEYLSRVEVQTKNGRLQAVARMDVTLICWAGESSMPDLKFLSTDAMRKGLIGRARAAGFMDGDELDDMPLDELWAHVRRLEAQEK</sequence>
<protein>
    <recommendedName>
        <fullName evidence="1">DUF7695 domain-containing protein</fullName>
    </recommendedName>
</protein>
<dbReference type="EMBL" id="PGTO01000017">
    <property type="protein sequence ID" value="RAU20740.1"/>
    <property type="molecule type" value="Genomic_DNA"/>
</dbReference>
<dbReference type="OrthoDB" id="9809458at2"/>
<dbReference type="Pfam" id="PF24749">
    <property type="entry name" value="DUF7695"/>
    <property type="match status" value="1"/>
</dbReference>
<dbReference type="AlphaFoldDB" id="A0A364NUQ8"/>
<dbReference type="RefSeq" id="WP_112146746.1">
    <property type="nucleotide sequence ID" value="NZ_PGTO01000017.1"/>
</dbReference>
<reference evidence="2 3" key="1">
    <citation type="submission" date="2017-11" db="EMBL/GenBank/DDBJ databases">
        <title>Draft genome sequence of magnetotactic bacterium Magnetospirillum kuznetsovii LBB-42.</title>
        <authorList>
            <person name="Grouzdev D.S."/>
            <person name="Rysina M.S."/>
            <person name="Baslerov R.V."/>
            <person name="Koziaeva V."/>
        </authorList>
    </citation>
    <scope>NUCLEOTIDE SEQUENCE [LARGE SCALE GENOMIC DNA]</scope>
    <source>
        <strain evidence="2 3">LBB-42</strain>
    </source>
</reference>
<evidence type="ECO:0000313" key="2">
    <source>
        <dbReference type="EMBL" id="RAU20740.1"/>
    </source>
</evidence>